<reference evidence="2 3" key="1">
    <citation type="submission" date="2023-07" db="EMBL/GenBank/DDBJ databases">
        <title>Genomic Encyclopedia of Type Strains, Phase IV (KMG-IV): sequencing the most valuable type-strain genomes for metagenomic binning, comparative biology and taxonomic classification.</title>
        <authorList>
            <person name="Goeker M."/>
        </authorList>
    </citation>
    <scope>NUCLEOTIDE SEQUENCE [LARGE SCALE GENOMIC DNA]</scope>
    <source>
        <strain evidence="2 3">DSM 19922</strain>
    </source>
</reference>
<feature type="signal peptide" evidence="1">
    <location>
        <begin position="1"/>
        <end position="29"/>
    </location>
</feature>
<dbReference type="EMBL" id="JAUSVU010000022">
    <property type="protein sequence ID" value="MDQ0536027.1"/>
    <property type="molecule type" value="Genomic_DNA"/>
</dbReference>
<proteinExistence type="predicted"/>
<organism evidence="2 3">
    <name type="scientific">Azospirillum picis</name>
    <dbReference type="NCBI Taxonomy" id="488438"/>
    <lineage>
        <taxon>Bacteria</taxon>
        <taxon>Pseudomonadati</taxon>
        <taxon>Pseudomonadota</taxon>
        <taxon>Alphaproteobacteria</taxon>
        <taxon>Rhodospirillales</taxon>
        <taxon>Azospirillaceae</taxon>
        <taxon>Azospirillum</taxon>
    </lineage>
</organism>
<evidence type="ECO:0000313" key="3">
    <source>
        <dbReference type="Proteomes" id="UP001244552"/>
    </source>
</evidence>
<gene>
    <name evidence="2" type="ORF">QO018_004918</name>
</gene>
<comment type="caution">
    <text evidence="2">The sequence shown here is derived from an EMBL/GenBank/DDBJ whole genome shotgun (WGS) entry which is preliminary data.</text>
</comment>
<dbReference type="RefSeq" id="WP_209988374.1">
    <property type="nucleotide sequence ID" value="NZ_JAGINO010000024.1"/>
</dbReference>
<name>A0ABU0MRC7_9PROT</name>
<accession>A0ABU0MRC7</accession>
<sequence>MTRVARLAAIAIMLGNTALVFPAFSQAPACTVSPTGRSIALQATGVDGTVFSVAGGYHLAVSVNGSDPAGVMVDTGSNALIVPSWKIKGFPKDPDNDHSGMVVSGKLPYGYSSSGNSYNGYLIQVPVRVHGAGGTSVDAEDVQVFAITEVCGSDKHCVAATSINSRSVGMMGVGFQPTPNLVVKVAGGGTAPATHTNVFQQVHGVATQGWIFEPGGRIVVGLNTETTQGFSAWAPMVPASRGGMSPEGCVRVTEPGKPESRPLCGTMLLDTGMSTMNLWVYSGEQGQAPFCPPPPASKAGFDGATFPPGTTVTLASPGKAAALDYRFDTAGGTGKGAPEATYCTNVKGASASENAFFNTGRMPLELYSFARNETCGTFAYRPRQ</sequence>
<feature type="chain" id="PRO_5046470811" evidence="1">
    <location>
        <begin position="30"/>
        <end position="384"/>
    </location>
</feature>
<keyword evidence="3" id="KW-1185">Reference proteome</keyword>
<dbReference type="Proteomes" id="UP001244552">
    <property type="component" value="Unassembled WGS sequence"/>
</dbReference>
<evidence type="ECO:0000313" key="2">
    <source>
        <dbReference type="EMBL" id="MDQ0536027.1"/>
    </source>
</evidence>
<evidence type="ECO:0000256" key="1">
    <source>
        <dbReference type="SAM" id="SignalP"/>
    </source>
</evidence>
<protein>
    <submittedName>
        <fullName evidence="2">Uncharacterized protein</fullName>
    </submittedName>
</protein>
<keyword evidence="1" id="KW-0732">Signal</keyword>